<evidence type="ECO:0000313" key="2">
    <source>
        <dbReference type="Proteomes" id="UP001204953"/>
    </source>
</evidence>
<name>A0AAE3KMH9_9CYAN</name>
<dbReference type="Proteomes" id="UP001204953">
    <property type="component" value="Unassembled WGS sequence"/>
</dbReference>
<organism evidence="1 2">
    <name type="scientific">Limnofasciculus baicalensis BBK-W-15</name>
    <dbReference type="NCBI Taxonomy" id="2699891"/>
    <lineage>
        <taxon>Bacteria</taxon>
        <taxon>Bacillati</taxon>
        <taxon>Cyanobacteriota</taxon>
        <taxon>Cyanophyceae</taxon>
        <taxon>Coleofasciculales</taxon>
        <taxon>Coleofasciculaceae</taxon>
        <taxon>Limnofasciculus</taxon>
        <taxon>Limnofasciculus baicalensis</taxon>
    </lineage>
</organism>
<dbReference type="EMBL" id="JAMZMM010000101">
    <property type="protein sequence ID" value="MCP2729239.1"/>
    <property type="molecule type" value="Genomic_DNA"/>
</dbReference>
<comment type="caution">
    <text evidence="1">The sequence shown here is derived from an EMBL/GenBank/DDBJ whole genome shotgun (WGS) entry which is preliminary data.</text>
</comment>
<dbReference type="RefSeq" id="WP_254012023.1">
    <property type="nucleotide sequence ID" value="NZ_JAMZMM010000101.1"/>
</dbReference>
<accession>A0AAE3KMH9</accession>
<evidence type="ECO:0000313" key="1">
    <source>
        <dbReference type="EMBL" id="MCP2729239.1"/>
    </source>
</evidence>
<sequence length="321" mass="37104">MSIPLPNLDDRTYADLVEEARSLIPIESPEWTDHNPSDPGIVLIELLAWLTEMTLYRVNQVSDRNYEMFLKLLKDPDLQWKLPNDPVESEVRSAVIHEEIRLTIVALRQRYRAVTTEDFEQLILKDWEKASLIKRVKVLPQRNLESERKEAGNLGSGKKEAHSDISLVIVPVNNNLTKEQMNELKKWLDDRKLLTTRLHVVLPNYRKVNIEADLYLEDGADRNKVDRDAQIEIRTCFNPIESGTYWHGGGWPFGRNVYVSELYALLDKVSGVDYVDNVKLSTPDKTDENQSTTDILLEDDELVSVDKLTFIFKDRSGNVWK</sequence>
<protein>
    <recommendedName>
        <fullName evidence="3">Baseplate protein J-like domain-containing protein</fullName>
    </recommendedName>
</protein>
<dbReference type="AlphaFoldDB" id="A0AAE3KMH9"/>
<reference evidence="1" key="1">
    <citation type="submission" date="2022-06" db="EMBL/GenBank/DDBJ databases">
        <title>New cyanobacteria of genus Symplocastrum in benthos of Lake Baikal.</title>
        <authorList>
            <person name="Sorokovikova E."/>
            <person name="Tikhonova I."/>
            <person name="Krasnopeev A."/>
            <person name="Evseev P."/>
            <person name="Gladkikh A."/>
            <person name="Belykh O."/>
        </authorList>
    </citation>
    <scope>NUCLEOTIDE SEQUENCE</scope>
    <source>
        <strain evidence="1">BBK-W-15</strain>
    </source>
</reference>
<keyword evidence="2" id="KW-1185">Reference proteome</keyword>
<gene>
    <name evidence="1" type="ORF">NJ959_12310</name>
</gene>
<evidence type="ECO:0008006" key="3">
    <source>
        <dbReference type="Google" id="ProtNLM"/>
    </source>
</evidence>
<proteinExistence type="predicted"/>